<dbReference type="OrthoDB" id="3894566at2759"/>
<accession>A0A6G1KRI4</accession>
<gene>
    <name evidence="2" type="ORF">K504DRAFT_529598</name>
</gene>
<feature type="compositionally biased region" description="Acidic residues" evidence="1">
    <location>
        <begin position="369"/>
        <end position="383"/>
    </location>
</feature>
<dbReference type="AlphaFoldDB" id="A0A6G1KRI4"/>
<evidence type="ECO:0008006" key="4">
    <source>
        <dbReference type="Google" id="ProtNLM"/>
    </source>
</evidence>
<reference evidence="2" key="1">
    <citation type="journal article" date="2020" name="Stud. Mycol.">
        <title>101 Dothideomycetes genomes: a test case for predicting lifestyles and emergence of pathogens.</title>
        <authorList>
            <person name="Haridas S."/>
            <person name="Albert R."/>
            <person name="Binder M."/>
            <person name="Bloem J."/>
            <person name="Labutti K."/>
            <person name="Salamov A."/>
            <person name="Andreopoulos B."/>
            <person name="Baker S."/>
            <person name="Barry K."/>
            <person name="Bills G."/>
            <person name="Bluhm B."/>
            <person name="Cannon C."/>
            <person name="Castanera R."/>
            <person name="Culley D."/>
            <person name="Daum C."/>
            <person name="Ezra D."/>
            <person name="Gonzalez J."/>
            <person name="Henrissat B."/>
            <person name="Kuo A."/>
            <person name="Liang C."/>
            <person name="Lipzen A."/>
            <person name="Lutzoni F."/>
            <person name="Magnuson J."/>
            <person name="Mondo S."/>
            <person name="Nolan M."/>
            <person name="Ohm R."/>
            <person name="Pangilinan J."/>
            <person name="Park H.-J."/>
            <person name="Ramirez L."/>
            <person name="Alfaro M."/>
            <person name="Sun H."/>
            <person name="Tritt A."/>
            <person name="Yoshinaga Y."/>
            <person name="Zwiers L.-H."/>
            <person name="Turgeon B."/>
            <person name="Goodwin S."/>
            <person name="Spatafora J."/>
            <person name="Crous P."/>
            <person name="Grigoriev I."/>
        </authorList>
    </citation>
    <scope>NUCLEOTIDE SEQUENCE</scope>
    <source>
        <strain evidence="2">CBS 279.74</strain>
    </source>
</reference>
<keyword evidence="3" id="KW-1185">Reference proteome</keyword>
<evidence type="ECO:0000313" key="3">
    <source>
        <dbReference type="Proteomes" id="UP000799428"/>
    </source>
</evidence>
<dbReference type="EMBL" id="MU005764">
    <property type="protein sequence ID" value="KAF2715420.1"/>
    <property type="molecule type" value="Genomic_DNA"/>
</dbReference>
<sequence>MDSTPPSLLLSLPRELRDDIYLLLAQQQHVFGSTPRNKDRSLRRLNKPLKAYIDSRIYLPVRAPSNLLGTCRQLREECLDTISHLASSSTYHHAAAAEEEVAISESKSACENPDLEESVERARDDGMVRITLEIGRLIRGNMGAVLPTRELPSPRFLSLLPMLSRVRRIKFVVWGGYDWWKGPQRRYIRPTTSTTTTTTTTGKSGPSSLVKRAPLLSSSSSADKTDKTDGIASTPKQQGKLILAAAAEDAKPDAVSVAVDALLVHLPHIEHVAIDALIYAGDYWNWDLAENRWEGLEAWLKTTVHAHDGSPVKKVHRRLIACEPMPPTRGVVFYHQLEEVQEQEQEETRGGAAGCSMIHVQQGHREVPEDFEDATAASDEEEPAFTRIN</sequence>
<proteinExistence type="predicted"/>
<dbReference type="Proteomes" id="UP000799428">
    <property type="component" value="Unassembled WGS sequence"/>
</dbReference>
<evidence type="ECO:0000256" key="1">
    <source>
        <dbReference type="SAM" id="MobiDB-lite"/>
    </source>
</evidence>
<evidence type="ECO:0000313" key="2">
    <source>
        <dbReference type="EMBL" id="KAF2715420.1"/>
    </source>
</evidence>
<organism evidence="2 3">
    <name type="scientific">Pleomassaria siparia CBS 279.74</name>
    <dbReference type="NCBI Taxonomy" id="1314801"/>
    <lineage>
        <taxon>Eukaryota</taxon>
        <taxon>Fungi</taxon>
        <taxon>Dikarya</taxon>
        <taxon>Ascomycota</taxon>
        <taxon>Pezizomycotina</taxon>
        <taxon>Dothideomycetes</taxon>
        <taxon>Pleosporomycetidae</taxon>
        <taxon>Pleosporales</taxon>
        <taxon>Pleomassariaceae</taxon>
        <taxon>Pleomassaria</taxon>
    </lineage>
</organism>
<name>A0A6G1KRI4_9PLEO</name>
<feature type="compositionally biased region" description="Low complexity" evidence="1">
    <location>
        <begin position="191"/>
        <end position="201"/>
    </location>
</feature>
<feature type="region of interest" description="Disordered" evidence="1">
    <location>
        <begin position="190"/>
        <end position="233"/>
    </location>
</feature>
<protein>
    <recommendedName>
        <fullName evidence="4">F-box domain-containing protein</fullName>
    </recommendedName>
</protein>
<feature type="region of interest" description="Disordered" evidence="1">
    <location>
        <begin position="368"/>
        <end position="389"/>
    </location>
</feature>